<dbReference type="Proteomes" id="UP001501221">
    <property type="component" value="Unassembled WGS sequence"/>
</dbReference>
<accession>A0ABN0SUF4</accession>
<name>A0ABN0SUF4_9GAMM</name>
<evidence type="ECO:0000313" key="1">
    <source>
        <dbReference type="EMBL" id="GAA0200789.1"/>
    </source>
</evidence>
<sequence length="170" mass="19226">MDIKKKGAPTIDSAIPYTNQDHITTKFKRCATTCDRFRSCKANICPLDPDYERRSHLQGEAICHHLKKEWKQRPEWPRAYGITDKQLKEVVRDYLSNLSSYSIEKYKAVILGGDRLAKPSIYTLSANDGSRACLVANNKTEAITKASQLYNKPIKALYCVFSVPLGAELV</sequence>
<dbReference type="EMBL" id="BAAAFM010000001">
    <property type="protein sequence ID" value="GAA0200789.1"/>
    <property type="molecule type" value="Genomic_DNA"/>
</dbReference>
<keyword evidence="2" id="KW-1185">Reference proteome</keyword>
<evidence type="ECO:0000313" key="2">
    <source>
        <dbReference type="Proteomes" id="UP001501221"/>
    </source>
</evidence>
<organism evidence="1 2">
    <name type="scientific">Kangiella japonica</name>
    <dbReference type="NCBI Taxonomy" id="647384"/>
    <lineage>
        <taxon>Bacteria</taxon>
        <taxon>Pseudomonadati</taxon>
        <taxon>Pseudomonadota</taxon>
        <taxon>Gammaproteobacteria</taxon>
        <taxon>Kangiellales</taxon>
        <taxon>Kangiellaceae</taxon>
        <taxon>Kangiella</taxon>
    </lineage>
</organism>
<proteinExistence type="predicted"/>
<gene>
    <name evidence="1" type="ORF">GCM10009123_05160</name>
</gene>
<protein>
    <submittedName>
        <fullName evidence="1">Uncharacterized protein</fullName>
    </submittedName>
</protein>
<reference evidence="1 2" key="1">
    <citation type="journal article" date="2019" name="Int. J. Syst. Evol. Microbiol.">
        <title>The Global Catalogue of Microorganisms (GCM) 10K type strain sequencing project: providing services to taxonomists for standard genome sequencing and annotation.</title>
        <authorList>
            <consortium name="The Broad Institute Genomics Platform"/>
            <consortium name="The Broad Institute Genome Sequencing Center for Infectious Disease"/>
            <person name="Wu L."/>
            <person name="Ma J."/>
        </authorList>
    </citation>
    <scope>NUCLEOTIDE SEQUENCE [LARGE SCALE GENOMIC DNA]</scope>
    <source>
        <strain evidence="1 2">JCM 16211</strain>
    </source>
</reference>
<dbReference type="RefSeq" id="WP_343986075.1">
    <property type="nucleotide sequence ID" value="NZ_BAAAFM010000001.1"/>
</dbReference>
<comment type="caution">
    <text evidence="1">The sequence shown here is derived from an EMBL/GenBank/DDBJ whole genome shotgun (WGS) entry which is preliminary data.</text>
</comment>